<proteinExistence type="predicted"/>
<organism evidence="1 2">
    <name type="scientific">Paenibacillus provencensis</name>
    <dbReference type="NCBI Taxonomy" id="441151"/>
    <lineage>
        <taxon>Bacteria</taxon>
        <taxon>Bacillati</taxon>
        <taxon>Bacillota</taxon>
        <taxon>Bacilli</taxon>
        <taxon>Bacillales</taxon>
        <taxon>Paenibacillaceae</taxon>
        <taxon>Paenibacillus</taxon>
    </lineage>
</organism>
<reference evidence="2" key="1">
    <citation type="journal article" date="2019" name="Int. J. Syst. Evol. Microbiol.">
        <title>The Global Catalogue of Microorganisms (GCM) 10K type strain sequencing project: providing services to taxonomists for standard genome sequencing and annotation.</title>
        <authorList>
            <consortium name="The Broad Institute Genomics Platform"/>
            <consortium name="The Broad Institute Genome Sequencing Center for Infectious Disease"/>
            <person name="Wu L."/>
            <person name="Ma J."/>
        </authorList>
    </citation>
    <scope>NUCLEOTIDE SEQUENCE [LARGE SCALE GENOMIC DNA]</scope>
    <source>
        <strain evidence="2">CCUG 53519</strain>
    </source>
</reference>
<evidence type="ECO:0000313" key="2">
    <source>
        <dbReference type="Proteomes" id="UP001597169"/>
    </source>
</evidence>
<sequence length="375" mass="43094">MSTIHFTQKAEVKERQFFRKYGRPGYKIYTVTGKENTIERVTEKYVYIKTSSGNKANRIPRVLLIKALAILFHRRVITLKELMRIQKFSSAMAALIRIIMVDICKVRRTPTGVRLSLKGLRYIFSGISKGKQDVRIVKSNGGLFVLINYLTVRSDTAATWKQNLRELGFDYKCVLLDPGEKTLHEAKKKGKILKPIDIDEYASFVKQHRDIIYQYLTIDKIADPETTKSNTLYLEQVVGHKPIPVYHVQNSLEVLQDYVDQGYEVIAIGGSVFVGPKRRVQLFDEIFKRFNDTANFHALGLGSTELLLRYPWFSADASSWLNGRIFRNLLSFQGTVRVPAWMNSRDALGFNVRMLSSLEDRYTDIQINIDLLPPS</sequence>
<evidence type="ECO:0000313" key="1">
    <source>
        <dbReference type="EMBL" id="MFD1130713.1"/>
    </source>
</evidence>
<name>A0ABW3PVK0_9BACL</name>
<dbReference type="EMBL" id="JBHTKX010000004">
    <property type="protein sequence ID" value="MFD1130713.1"/>
    <property type="molecule type" value="Genomic_DNA"/>
</dbReference>
<dbReference type="Proteomes" id="UP001597169">
    <property type="component" value="Unassembled WGS sequence"/>
</dbReference>
<accession>A0ABW3PVK0</accession>
<protein>
    <submittedName>
        <fullName evidence="1">Uncharacterized protein</fullName>
    </submittedName>
</protein>
<keyword evidence="2" id="KW-1185">Reference proteome</keyword>
<dbReference type="RefSeq" id="WP_090727289.1">
    <property type="nucleotide sequence ID" value="NZ_JBHTKX010000004.1"/>
</dbReference>
<comment type="caution">
    <text evidence="1">The sequence shown here is derived from an EMBL/GenBank/DDBJ whole genome shotgun (WGS) entry which is preliminary data.</text>
</comment>
<gene>
    <name evidence="1" type="ORF">ACFQ3J_21450</name>
</gene>